<gene>
    <name evidence="1" type="ORF">GMARGA_LOCUS38887</name>
</gene>
<comment type="caution">
    <text evidence="1">The sequence shown here is derived from an EMBL/GenBank/DDBJ whole genome shotgun (WGS) entry which is preliminary data.</text>
</comment>
<evidence type="ECO:0000313" key="2">
    <source>
        <dbReference type="Proteomes" id="UP000789901"/>
    </source>
</evidence>
<feature type="non-terminal residue" evidence="1">
    <location>
        <position position="1"/>
    </location>
</feature>
<accession>A0ABN7X4F7</accession>
<dbReference type="Proteomes" id="UP000789901">
    <property type="component" value="Unassembled WGS sequence"/>
</dbReference>
<dbReference type="Gene3D" id="3.60.10.10">
    <property type="entry name" value="Endonuclease/exonuclease/phosphatase"/>
    <property type="match status" value="1"/>
</dbReference>
<keyword evidence="2" id="KW-1185">Reference proteome</keyword>
<evidence type="ECO:0000313" key="1">
    <source>
        <dbReference type="EMBL" id="CAG8847861.1"/>
    </source>
</evidence>
<dbReference type="InterPro" id="IPR036691">
    <property type="entry name" value="Endo/exonu/phosph_ase_sf"/>
</dbReference>
<dbReference type="SUPFAM" id="SSF56219">
    <property type="entry name" value="DNase I-like"/>
    <property type="match status" value="1"/>
</dbReference>
<reference evidence="1 2" key="1">
    <citation type="submission" date="2021-06" db="EMBL/GenBank/DDBJ databases">
        <authorList>
            <person name="Kallberg Y."/>
            <person name="Tangrot J."/>
            <person name="Rosling A."/>
        </authorList>
    </citation>
    <scope>NUCLEOTIDE SEQUENCE [LARGE SCALE GENOMIC DNA]</scope>
    <source>
        <strain evidence="1 2">120-4 pot B 10/14</strain>
    </source>
</reference>
<organism evidence="1 2">
    <name type="scientific">Gigaspora margarita</name>
    <dbReference type="NCBI Taxonomy" id="4874"/>
    <lineage>
        <taxon>Eukaryota</taxon>
        <taxon>Fungi</taxon>
        <taxon>Fungi incertae sedis</taxon>
        <taxon>Mucoromycota</taxon>
        <taxon>Glomeromycotina</taxon>
        <taxon>Glomeromycetes</taxon>
        <taxon>Diversisporales</taxon>
        <taxon>Gigasporaceae</taxon>
        <taxon>Gigaspora</taxon>
    </lineage>
</organism>
<proteinExistence type="predicted"/>
<dbReference type="EMBL" id="CAJVQB010089627">
    <property type="protein sequence ID" value="CAG8847861.1"/>
    <property type="molecule type" value="Genomic_DNA"/>
</dbReference>
<feature type="non-terminal residue" evidence="1">
    <location>
        <position position="198"/>
    </location>
</feature>
<sequence>GEKEVEKLEDNNFAPTSSEVQKNIKEYFKKRLKDIETKKKHKDAGKEGKKQIVQLLREKRFVDIFYESNSPGQPTWKRKEAHSRIDTIWVNCHWKQSIVFCKTKNMDLRTGSDHQAVVVQLETGLKYRAFLSKELKKKLSKDSGKENVQTDILDYQLLKSKTLDKLWDIIESSIKKSAANTLPQKKKTRVIEDIAHTD</sequence>
<protein>
    <submittedName>
        <fullName evidence="1">16118_t:CDS:1</fullName>
    </submittedName>
</protein>
<name>A0ABN7X4F7_GIGMA</name>